<evidence type="ECO:0000256" key="4">
    <source>
        <dbReference type="ARBA" id="ARBA00022982"/>
    </source>
</evidence>
<organism evidence="10 12">
    <name type="scientific">[Clostridium] leptum DSM 753</name>
    <dbReference type="NCBI Taxonomy" id="428125"/>
    <lineage>
        <taxon>Bacteria</taxon>
        <taxon>Bacillati</taxon>
        <taxon>Bacillota</taxon>
        <taxon>Clostridia</taxon>
        <taxon>Eubacteriales</taxon>
        <taxon>Oscillospiraceae</taxon>
        <taxon>Oscillospiraceae incertae sedis</taxon>
    </lineage>
</organism>
<dbReference type="InterPro" id="IPR041854">
    <property type="entry name" value="BFD-like_2Fe2S-bd_dom_sf"/>
</dbReference>
<dbReference type="Proteomes" id="UP000003490">
    <property type="component" value="Unassembled WGS sequence"/>
</dbReference>
<dbReference type="Proteomes" id="UP000220611">
    <property type="component" value="Unassembled WGS sequence"/>
</dbReference>
<proteinExistence type="inferred from homology"/>
<dbReference type="OrthoDB" id="15293at2"/>
<dbReference type="PANTHER" id="PTHR37424">
    <property type="entry name" value="BACTERIOFERRITIN-ASSOCIATED FERREDOXIN"/>
    <property type="match status" value="1"/>
</dbReference>
<reference evidence="10 12" key="2">
    <citation type="submission" date="2007-08" db="EMBL/GenBank/DDBJ databases">
        <authorList>
            <person name="Fulton L."/>
            <person name="Clifton S."/>
            <person name="Fulton B."/>
            <person name="Xu J."/>
            <person name="Minx P."/>
            <person name="Pepin K.H."/>
            <person name="Johnson M."/>
            <person name="Thiruvilangam P."/>
            <person name="Bhonagiri V."/>
            <person name="Nash W.E."/>
            <person name="Wang C."/>
            <person name="Mardis E.R."/>
            <person name="Wilson R.K."/>
        </authorList>
    </citation>
    <scope>NUCLEOTIDE SEQUENCE [LARGE SCALE GENOMIC DNA]</scope>
    <source>
        <strain evidence="10 12">DSM 753</strain>
    </source>
</reference>
<dbReference type="Gene3D" id="1.10.10.1100">
    <property type="entry name" value="BFD-like [2Fe-2S]-binding domain"/>
    <property type="match status" value="1"/>
</dbReference>
<evidence type="ECO:0000256" key="1">
    <source>
        <dbReference type="ARBA" id="ARBA00022448"/>
    </source>
</evidence>
<dbReference type="GO" id="GO:0051537">
    <property type="term" value="F:2 iron, 2 sulfur cluster binding"/>
    <property type="evidence" value="ECO:0007669"/>
    <property type="project" value="UniProtKB-KW"/>
</dbReference>
<dbReference type="InterPro" id="IPR007419">
    <property type="entry name" value="BFD-like_2Fe2S-bd_dom"/>
</dbReference>
<keyword evidence="2" id="KW-0001">2Fe-2S</keyword>
<keyword evidence="6" id="KW-0411">Iron-sulfur</keyword>
<dbReference type="PANTHER" id="PTHR37424:SF1">
    <property type="entry name" value="BACTERIOFERRITIN-ASSOCIATED FERREDOXIN"/>
    <property type="match status" value="1"/>
</dbReference>
<evidence type="ECO:0000259" key="9">
    <source>
        <dbReference type="Pfam" id="PF04324"/>
    </source>
</evidence>
<reference evidence="10 12" key="1">
    <citation type="submission" date="2007-08" db="EMBL/GenBank/DDBJ databases">
        <title>Draft genome sequence of Clostridium leptum (DSM 753).</title>
        <authorList>
            <person name="Sudarsanam P."/>
            <person name="Ley R."/>
            <person name="Guruge J."/>
            <person name="Turnbaugh P.J."/>
            <person name="Mahowald M."/>
            <person name="Liep D."/>
            <person name="Gordon J."/>
        </authorList>
    </citation>
    <scope>NUCLEOTIDE SEQUENCE [LARGE SCALE GENOMIC DNA]</scope>
    <source>
        <strain evidence="10 12">DSM 753</strain>
    </source>
</reference>
<evidence type="ECO:0000313" key="12">
    <source>
        <dbReference type="Proteomes" id="UP000003490"/>
    </source>
</evidence>
<comment type="caution">
    <text evidence="10">The sequence shown here is derived from an EMBL/GenBank/DDBJ whole genome shotgun (WGS) entry which is preliminary data.</text>
</comment>
<evidence type="ECO:0000256" key="8">
    <source>
        <dbReference type="ARBA" id="ARBA00046332"/>
    </source>
</evidence>
<keyword evidence="3" id="KW-0479">Metal-binding</keyword>
<gene>
    <name evidence="11" type="ORF">CH238_04965</name>
    <name evidence="10" type="ORF">CLOLEP_03931</name>
</gene>
<dbReference type="Pfam" id="PF04324">
    <property type="entry name" value="Fer2_BFD"/>
    <property type="match status" value="1"/>
</dbReference>
<accession>A7VZA2</accession>
<name>A7VZA2_9FIRM</name>
<dbReference type="GO" id="GO:0046872">
    <property type="term" value="F:metal ion binding"/>
    <property type="evidence" value="ECO:0007669"/>
    <property type="project" value="UniProtKB-KW"/>
</dbReference>
<dbReference type="HOGENOM" id="CLU_159205_4_3_9"/>
<evidence type="ECO:0000256" key="5">
    <source>
        <dbReference type="ARBA" id="ARBA00023004"/>
    </source>
</evidence>
<protein>
    <recommendedName>
        <fullName evidence="7">Bacterioferritin-associated ferredoxin</fullName>
    </recommendedName>
</protein>
<evidence type="ECO:0000256" key="7">
    <source>
        <dbReference type="ARBA" id="ARBA00039386"/>
    </source>
</evidence>
<evidence type="ECO:0000313" key="11">
    <source>
        <dbReference type="EMBL" id="PEQ25376.1"/>
    </source>
</evidence>
<keyword evidence="5" id="KW-0408">Iron</keyword>
<comment type="similarity">
    <text evidence="8">Belongs to the Bfd family.</text>
</comment>
<keyword evidence="13" id="KW-1185">Reference proteome</keyword>
<evidence type="ECO:0000256" key="2">
    <source>
        <dbReference type="ARBA" id="ARBA00022714"/>
    </source>
</evidence>
<keyword evidence="4" id="KW-0249">Electron transport</keyword>
<dbReference type="EMBL" id="ABCB02000021">
    <property type="protein sequence ID" value="EDO59880.1"/>
    <property type="molecule type" value="Genomic_DNA"/>
</dbReference>
<evidence type="ECO:0000256" key="3">
    <source>
        <dbReference type="ARBA" id="ARBA00022723"/>
    </source>
</evidence>
<evidence type="ECO:0000313" key="10">
    <source>
        <dbReference type="EMBL" id="EDO59880.1"/>
    </source>
</evidence>
<dbReference type="EMBL" id="NOXF01000002">
    <property type="protein sequence ID" value="PEQ25376.1"/>
    <property type="molecule type" value="Genomic_DNA"/>
</dbReference>
<keyword evidence="1" id="KW-0813">Transport</keyword>
<sequence length="68" mass="7679">MNRNKVICKCRKLTKGDVADAVEQGAVSFRQVKKATRAGDACGHCKKKIKKLIRKLTEDHNQAAEKRR</sequence>
<feature type="domain" description="BFD-like [2Fe-2S]-binding" evidence="9">
    <location>
        <begin position="6"/>
        <end position="54"/>
    </location>
</feature>
<dbReference type="InterPro" id="IPR052371">
    <property type="entry name" value="BFD-associated_ferredoxin"/>
</dbReference>
<evidence type="ECO:0000256" key="6">
    <source>
        <dbReference type="ARBA" id="ARBA00023014"/>
    </source>
</evidence>
<dbReference type="AlphaFoldDB" id="A7VZA2"/>
<evidence type="ECO:0000313" key="13">
    <source>
        <dbReference type="Proteomes" id="UP000220611"/>
    </source>
</evidence>
<reference evidence="11 13" key="3">
    <citation type="submission" date="2017-07" db="EMBL/GenBank/DDBJ databases">
        <title>Prevalence of linear plasmids in Cutibacterium (Propionibacterium) acnes isolates obtained from prostatic tissue.</title>
        <authorList>
            <person name="Davidsson S."/>
            <person name="Carlsson J."/>
            <person name="Molling P."/>
            <person name="Andren O."/>
            <person name="Andersson S.-O."/>
            <person name="Brzuszkiewicz E."/>
            <person name="Poehlein A."/>
            <person name="Al-Zeer M."/>
            <person name="Brinkmann V."/>
            <person name="Scavenius C."/>
            <person name="Nazipi S."/>
            <person name="Soderquist B."/>
            <person name="Bruggemann H."/>
        </authorList>
    </citation>
    <scope>NUCLEOTIDE SEQUENCE [LARGE SCALE GENOMIC DNA]</scope>
    <source>
        <strain evidence="11 13">DSM 753</strain>
    </source>
</reference>